<dbReference type="GO" id="GO:0042450">
    <property type="term" value="P:L-arginine biosynthetic process via ornithine"/>
    <property type="evidence" value="ECO:0007669"/>
    <property type="project" value="UniProtKB-UniRule"/>
</dbReference>
<evidence type="ECO:0000256" key="3">
    <source>
        <dbReference type="ARBA" id="ARBA00022490"/>
    </source>
</evidence>
<comment type="similarity">
    <text evidence="6">Belongs to the aspartate/ornithine carbamoyltransferase superfamily.</text>
</comment>
<evidence type="ECO:0000313" key="9">
    <source>
        <dbReference type="EMBL" id="VAX76611.1"/>
    </source>
</evidence>
<proteinExistence type="inferred from homology"/>
<dbReference type="PROSITE" id="PS00097">
    <property type="entry name" value="CARBAMOYLTRANSFERASE"/>
    <property type="match status" value="1"/>
</dbReference>
<dbReference type="PANTHER" id="PTHR45753">
    <property type="entry name" value="ORNITHINE CARBAMOYLTRANSFERASE, MITOCHONDRIAL"/>
    <property type="match status" value="1"/>
</dbReference>
<dbReference type="OrthoDB" id="9802587at2"/>
<evidence type="ECO:0000313" key="10">
    <source>
        <dbReference type="Proteomes" id="UP000271849"/>
    </source>
</evidence>
<dbReference type="GO" id="GO:0016597">
    <property type="term" value="F:amino acid binding"/>
    <property type="evidence" value="ECO:0007669"/>
    <property type="project" value="InterPro"/>
</dbReference>
<dbReference type="InterPro" id="IPR006132">
    <property type="entry name" value="Asp/Orn_carbamoyltranf_P-bd"/>
</dbReference>
<dbReference type="GO" id="GO:0005737">
    <property type="term" value="C:cytoplasm"/>
    <property type="evidence" value="ECO:0007669"/>
    <property type="project" value="UniProtKB-SubCell"/>
</dbReference>
<comment type="function">
    <text evidence="1">Reversibly catalyzes the transfer of the carbamoyl group from carbamoyl phosphate (CP) to the N(epsilon) atom of ornithine (ORN) to produce L-citrulline.</text>
</comment>
<dbReference type="Pfam" id="PF02729">
    <property type="entry name" value="OTCace_N"/>
    <property type="match status" value="1"/>
</dbReference>
<feature type="domain" description="Aspartate/ornithine carbamoyltransferase Asp/Orn-binding" evidence="7">
    <location>
        <begin position="156"/>
        <end position="329"/>
    </location>
</feature>
<dbReference type="STRING" id="1921549.GCA_900128825_00233"/>
<dbReference type="PRINTS" id="PR00102">
    <property type="entry name" value="OTCASE"/>
</dbReference>
<reference evidence="10" key="1">
    <citation type="submission" date="2018-09" db="EMBL/GenBank/DDBJ databases">
        <authorList>
            <person name="Manzano-Marin A."/>
            <person name="Manzano-Marin A."/>
        </authorList>
    </citation>
    <scope>NUCLEOTIDE SEQUENCE [LARGE SCALE GENOMIC DNA]</scope>
    <source>
        <strain evidence="10">BuCistrobi</strain>
    </source>
</reference>
<dbReference type="PRINTS" id="PR00100">
    <property type="entry name" value="AOTCASE"/>
</dbReference>
<evidence type="ECO:0000259" key="7">
    <source>
        <dbReference type="Pfam" id="PF00185"/>
    </source>
</evidence>
<dbReference type="InterPro" id="IPR002292">
    <property type="entry name" value="Orn/put_carbamltrans"/>
</dbReference>
<dbReference type="Gene3D" id="3.40.50.1370">
    <property type="entry name" value="Aspartate/ornithine carbamoyltransferase"/>
    <property type="match status" value="2"/>
</dbReference>
<dbReference type="EMBL" id="LR025085">
    <property type="protein sequence ID" value="VAX76611.1"/>
    <property type="molecule type" value="Genomic_DNA"/>
</dbReference>
<dbReference type="InterPro" id="IPR036901">
    <property type="entry name" value="Asp/Orn_carbamoylTrfase_sf"/>
</dbReference>
<sequence length="337" mass="39036">MQTLYQKNCLRLFNFNHKEIQYLIKLSKFFKQMKNCKSEKKYLKGKNIVLIFEKPSTRTRCSFEIAAHDQGAKTTYLGPNDTHLGYKESVHDSAAVLGKIYNGILYRGFCQKILENLQKYSNIPVWNGLTDIFHPTQILSDLFTMSEIHPNTPLNKIKCAYVGDAQNNIANSLLEAAFILNLKLNIVAPKSCWPKKNIIFTRTEKLNTKKNILYTDDIKKGIKNVDFIYTDVWISMGEKKIEWKKKIKELFPYQVNKTMLEMTNNPNVKVLHCLPALHDKKSTIGLKIHNQFNLKNGLEITDDIFYSNKSIILQQSENKMHTLKALLVSCLSKKKFF</sequence>
<name>A0A3B1DLN2_9GAMM</name>
<comment type="subcellular location">
    <subcellularLocation>
        <location evidence="2">Cytoplasm</location>
    </subcellularLocation>
</comment>
<dbReference type="Proteomes" id="UP000271849">
    <property type="component" value="Chromosome"/>
</dbReference>
<evidence type="ECO:0000256" key="6">
    <source>
        <dbReference type="RuleBase" id="RU003634"/>
    </source>
</evidence>
<organism evidence="9 10">
    <name type="scientific">Buchnera aphidicola</name>
    <name type="common">Cinara strobi</name>
    <dbReference type="NCBI Taxonomy" id="1921549"/>
    <lineage>
        <taxon>Bacteria</taxon>
        <taxon>Pseudomonadati</taxon>
        <taxon>Pseudomonadota</taxon>
        <taxon>Gammaproteobacteria</taxon>
        <taxon>Enterobacterales</taxon>
        <taxon>Erwiniaceae</taxon>
        <taxon>Buchnera</taxon>
    </lineage>
</organism>
<dbReference type="NCBIfam" id="TIGR00658">
    <property type="entry name" value="orni_carb_tr"/>
    <property type="match status" value="1"/>
</dbReference>
<dbReference type="AlphaFoldDB" id="A0A3B1DLN2"/>
<dbReference type="EC" id="2.1.3.3" evidence="5"/>
<evidence type="ECO:0000256" key="2">
    <source>
        <dbReference type="ARBA" id="ARBA00004496"/>
    </source>
</evidence>
<dbReference type="SUPFAM" id="SSF53671">
    <property type="entry name" value="Aspartate/ornithine carbamoyltransferase"/>
    <property type="match status" value="1"/>
</dbReference>
<evidence type="ECO:0000256" key="4">
    <source>
        <dbReference type="ARBA" id="ARBA00022679"/>
    </source>
</evidence>
<gene>
    <name evidence="9" type="primary">argI</name>
    <name evidence="9" type="ORF">BUCINSTRO3249_0234</name>
</gene>
<evidence type="ECO:0000259" key="8">
    <source>
        <dbReference type="Pfam" id="PF02729"/>
    </source>
</evidence>
<dbReference type="PANTHER" id="PTHR45753:SF4">
    <property type="entry name" value="ORNITHINE CARBAMOYLTRANSFERASE SUBUNIT F-RELATED"/>
    <property type="match status" value="1"/>
</dbReference>
<evidence type="ECO:0000256" key="5">
    <source>
        <dbReference type="NCBIfam" id="TIGR00658"/>
    </source>
</evidence>
<protein>
    <recommendedName>
        <fullName evidence="5">Ornithine carbamoyltransferase</fullName>
        <ecNumber evidence="5">2.1.3.3</ecNumber>
    </recommendedName>
</protein>
<dbReference type="RefSeq" id="WP_158349111.1">
    <property type="nucleotide sequence ID" value="NZ_LR025085.1"/>
</dbReference>
<dbReference type="GO" id="GO:0004585">
    <property type="term" value="F:ornithine carbamoyltransferase activity"/>
    <property type="evidence" value="ECO:0007669"/>
    <property type="project" value="UniProtKB-UniRule"/>
</dbReference>
<dbReference type="GO" id="GO:0019240">
    <property type="term" value="P:citrulline biosynthetic process"/>
    <property type="evidence" value="ECO:0007669"/>
    <property type="project" value="TreeGrafter"/>
</dbReference>
<dbReference type="Pfam" id="PF00185">
    <property type="entry name" value="OTCace"/>
    <property type="match status" value="1"/>
</dbReference>
<feature type="domain" description="Aspartate/ornithine carbamoyltransferase carbamoyl-P binding" evidence="8">
    <location>
        <begin position="7"/>
        <end position="147"/>
    </location>
</feature>
<keyword evidence="4 6" id="KW-0808">Transferase</keyword>
<evidence type="ECO:0000256" key="1">
    <source>
        <dbReference type="ARBA" id="ARBA00003822"/>
    </source>
</evidence>
<dbReference type="InterPro" id="IPR006130">
    <property type="entry name" value="Asp/Orn_carbamoylTrfase"/>
</dbReference>
<accession>A0A3B1DLN2</accession>
<dbReference type="InterPro" id="IPR006131">
    <property type="entry name" value="Asp_carbamoyltransf_Asp/Orn-bd"/>
</dbReference>
<keyword evidence="3" id="KW-0963">Cytoplasm</keyword>